<dbReference type="PANTHER" id="PTHR37946">
    <property type="entry name" value="SLL1969 PROTEIN"/>
    <property type="match status" value="1"/>
</dbReference>
<comment type="caution">
    <text evidence="1">The sequence shown here is derived from an EMBL/GenBank/DDBJ whole genome shotgun (WGS) entry which is preliminary data.</text>
</comment>
<dbReference type="SUPFAM" id="SSF53474">
    <property type="entry name" value="alpha/beta-Hydrolases"/>
    <property type="match status" value="1"/>
</dbReference>
<dbReference type="Pfam" id="PF06028">
    <property type="entry name" value="DUF915"/>
    <property type="match status" value="1"/>
</dbReference>
<sequence length="418" mass="45934">MPLLRLLAAYAALLLAGCGNFLNLKQNLEEYQSHYTTVPISVRAEDCANCLLFAVIMARDEPGKVLSFRLLTQDESWRALLPKNAGSVFAFRDLDQDFTYSAAEPYAEFPLPVSVSVSEGQAPDAIVLHIPARPSAPAGTPPGSSLLGALGAIADGFHLQSGSLTTLDDPRFSAEFARQGMWEALDFIRQERAGIYFLEPYDATRTPVLFVHGINGHPGEFKALLASLDRRRFQPWFLYYPSGLEIPTVSSGLHSLLSKLHYQHRFTDLHIVAHSMGGVAVRALLADCEQARSCPYLRSFISLSSPFDGDWAAQSGVDHSPVVMPVWRSMARQGPFMRTLFARPLPRQLSHHAGFGFLNEGLFSKKSGDGVIPLESQLRAEMQQQATSIRGFNTTHTGILEDPAAIAWVMALLEQAAH</sequence>
<organism evidence="1 2">
    <name type="scientific">Uliginosibacterium aquaticum</name>
    <dbReference type="NCBI Taxonomy" id="2731212"/>
    <lineage>
        <taxon>Bacteria</taxon>
        <taxon>Pseudomonadati</taxon>
        <taxon>Pseudomonadota</taxon>
        <taxon>Betaproteobacteria</taxon>
        <taxon>Rhodocyclales</taxon>
        <taxon>Zoogloeaceae</taxon>
        <taxon>Uliginosibacterium</taxon>
    </lineage>
</organism>
<dbReference type="GO" id="GO:0016787">
    <property type="term" value="F:hydrolase activity"/>
    <property type="evidence" value="ECO:0007669"/>
    <property type="project" value="UniProtKB-KW"/>
</dbReference>
<dbReference type="PANTHER" id="PTHR37946:SF1">
    <property type="entry name" value="SLL1969 PROTEIN"/>
    <property type="match status" value="1"/>
</dbReference>
<dbReference type="Gene3D" id="3.40.50.1820">
    <property type="entry name" value="alpha/beta hydrolase"/>
    <property type="match status" value="1"/>
</dbReference>
<evidence type="ECO:0000313" key="2">
    <source>
        <dbReference type="Proteomes" id="UP000778523"/>
    </source>
</evidence>
<gene>
    <name evidence="1" type="ORF">HJ583_016195</name>
</gene>
<dbReference type="InterPro" id="IPR010315">
    <property type="entry name" value="DUF915_hydro-like"/>
</dbReference>
<dbReference type="EMBL" id="JABCSC020000004">
    <property type="protein sequence ID" value="NSL56576.1"/>
    <property type="molecule type" value="Genomic_DNA"/>
</dbReference>
<name>A0ABX2IQK7_9RHOO</name>
<protein>
    <submittedName>
        <fullName evidence="1">Alpha/beta hydrolase</fullName>
    </submittedName>
</protein>
<keyword evidence="1" id="KW-0378">Hydrolase</keyword>
<keyword evidence="2" id="KW-1185">Reference proteome</keyword>
<reference evidence="1 2" key="1">
    <citation type="submission" date="2020-06" db="EMBL/GenBank/DDBJ databases">
        <title>Draft genome of Uliginosibacterium sp. IMCC34675.</title>
        <authorList>
            <person name="Song J."/>
        </authorList>
    </citation>
    <scope>NUCLEOTIDE SEQUENCE [LARGE SCALE GENOMIC DNA]</scope>
    <source>
        <strain evidence="1 2">IMCC34675</strain>
    </source>
</reference>
<evidence type="ECO:0000313" key="1">
    <source>
        <dbReference type="EMBL" id="NSL56576.1"/>
    </source>
</evidence>
<dbReference type="RefSeq" id="WP_170022887.1">
    <property type="nucleotide sequence ID" value="NZ_JABCSC020000004.1"/>
</dbReference>
<proteinExistence type="predicted"/>
<dbReference type="InterPro" id="IPR029058">
    <property type="entry name" value="AB_hydrolase_fold"/>
</dbReference>
<dbReference type="Proteomes" id="UP000778523">
    <property type="component" value="Unassembled WGS sequence"/>
</dbReference>
<accession>A0ABX2IQK7</accession>
<dbReference type="PROSITE" id="PS51257">
    <property type="entry name" value="PROKAR_LIPOPROTEIN"/>
    <property type="match status" value="1"/>
</dbReference>